<dbReference type="EMBL" id="DYXE01000086">
    <property type="protein sequence ID" value="HJH50669.1"/>
    <property type="molecule type" value="Genomic_DNA"/>
</dbReference>
<keyword evidence="1" id="KW-0472">Membrane</keyword>
<dbReference type="OrthoDB" id="1985420at2"/>
<reference evidence="2" key="1">
    <citation type="journal article" date="2021" name="PeerJ">
        <title>Extensive microbial diversity within the chicken gut microbiome revealed by metagenomics and culture.</title>
        <authorList>
            <person name="Gilroy R."/>
            <person name="Ravi A."/>
            <person name="Getino M."/>
            <person name="Pursley I."/>
            <person name="Horton D.L."/>
            <person name="Alikhan N.F."/>
            <person name="Baker D."/>
            <person name="Gharbi K."/>
            <person name="Hall N."/>
            <person name="Watson M."/>
            <person name="Adriaenssens E.M."/>
            <person name="Foster-Nyarko E."/>
            <person name="Jarju S."/>
            <person name="Secka A."/>
            <person name="Antonio M."/>
            <person name="Oren A."/>
            <person name="Chaudhuri R.R."/>
            <person name="La Ragione R."/>
            <person name="Hildebrand F."/>
            <person name="Pallen M.J."/>
        </authorList>
    </citation>
    <scope>NUCLEOTIDE SEQUENCE</scope>
    <source>
        <strain evidence="2">USAMLcec4-12693</strain>
    </source>
</reference>
<proteinExistence type="predicted"/>
<keyword evidence="1" id="KW-1133">Transmembrane helix</keyword>
<comment type="caution">
    <text evidence="2">The sequence shown here is derived from an EMBL/GenBank/DDBJ whole genome shotgun (WGS) entry which is preliminary data.</text>
</comment>
<protein>
    <submittedName>
        <fullName evidence="2">Uncharacterized protein</fullName>
    </submittedName>
</protein>
<keyword evidence="1" id="KW-0812">Transmembrane</keyword>
<dbReference type="RefSeq" id="WP_070088978.1">
    <property type="nucleotide sequence ID" value="NZ_CABMJS010000018.1"/>
</dbReference>
<evidence type="ECO:0000313" key="3">
    <source>
        <dbReference type="Proteomes" id="UP000813420"/>
    </source>
</evidence>
<evidence type="ECO:0000313" key="2">
    <source>
        <dbReference type="EMBL" id="HJH50669.1"/>
    </source>
</evidence>
<name>A0A9D2VZC5_9FIRM</name>
<feature type="transmembrane region" description="Helical" evidence="1">
    <location>
        <begin position="21"/>
        <end position="38"/>
    </location>
</feature>
<dbReference type="PROSITE" id="PS51257">
    <property type="entry name" value="PROKAR_LIPOPROTEIN"/>
    <property type="match status" value="1"/>
</dbReference>
<sequence length="152" mass="17133">MKIQSAGQQKYQDLIRKPAERVRTAMIVWISLACLAFISFFSNVWVALILAAAAAVLAARNIGARRVLEGALDGIEDREDFFCQLMEGNTMEFPGYPVVVTREYLVTAYQTVLVYRLEEVKKTGREELKKILFPGKVKVNEEILNKVSAYIG</sequence>
<dbReference type="AlphaFoldDB" id="A0A9D2VZC5"/>
<organism evidence="2 3">
    <name type="scientific">Merdimonas faecis</name>
    <dbReference type="NCBI Taxonomy" id="1653435"/>
    <lineage>
        <taxon>Bacteria</taxon>
        <taxon>Bacillati</taxon>
        <taxon>Bacillota</taxon>
        <taxon>Clostridia</taxon>
        <taxon>Lachnospirales</taxon>
        <taxon>Lachnospiraceae</taxon>
        <taxon>Merdimonas</taxon>
    </lineage>
</organism>
<evidence type="ECO:0000256" key="1">
    <source>
        <dbReference type="SAM" id="Phobius"/>
    </source>
</evidence>
<reference evidence="2" key="2">
    <citation type="submission" date="2021-09" db="EMBL/GenBank/DDBJ databases">
        <authorList>
            <person name="Gilroy R."/>
        </authorList>
    </citation>
    <scope>NUCLEOTIDE SEQUENCE</scope>
    <source>
        <strain evidence="2">USAMLcec4-12693</strain>
    </source>
</reference>
<accession>A0A9D2VZC5</accession>
<dbReference type="Proteomes" id="UP000813420">
    <property type="component" value="Unassembled WGS sequence"/>
</dbReference>
<gene>
    <name evidence="2" type="ORF">K8V39_10440</name>
</gene>